<feature type="transmembrane region" description="Helical" evidence="1">
    <location>
        <begin position="132"/>
        <end position="160"/>
    </location>
</feature>
<dbReference type="GeneID" id="24101640"/>
<dbReference type="AlphaFoldDB" id="J4GXT9"/>
<dbReference type="OrthoDB" id="3270417at2759"/>
<gene>
    <name evidence="3" type="ORF">FIBRA_09034</name>
</gene>
<evidence type="ECO:0000313" key="3">
    <source>
        <dbReference type="EMBL" id="CCM06740.1"/>
    </source>
</evidence>
<name>J4GXT9_9APHY</name>
<evidence type="ECO:0000256" key="1">
    <source>
        <dbReference type="SAM" id="Phobius"/>
    </source>
</evidence>
<sequence>MPSSIEEEIGGFTLSIDIAIILYGIVTAQAYFYWWASQEDSSLLRSMVVSVWCIETAHTLFCIYMSYYYTIIKFGNFEGIAQTTWTAGATLFSEITATCCLGLSGFLDVLIAFSQIYFLWTSRSGHQATDNLVQTLMAYIINTGALSMCVSMTIIATFWIPALKSSLLFGGLGEIQSKRARFS</sequence>
<dbReference type="InParanoid" id="J4GXT9"/>
<proteinExistence type="predicted"/>
<dbReference type="Pfam" id="PF20152">
    <property type="entry name" value="DUF6534"/>
    <property type="match status" value="1"/>
</dbReference>
<accession>J4GXT9</accession>
<keyword evidence="1" id="KW-0472">Membrane</keyword>
<dbReference type="PANTHER" id="PTHR40465:SF1">
    <property type="entry name" value="DUF6534 DOMAIN-CONTAINING PROTEIN"/>
    <property type="match status" value="1"/>
</dbReference>
<protein>
    <recommendedName>
        <fullName evidence="2">DUF6534 domain-containing protein</fullName>
    </recommendedName>
</protein>
<evidence type="ECO:0000313" key="4">
    <source>
        <dbReference type="Proteomes" id="UP000006352"/>
    </source>
</evidence>
<dbReference type="PANTHER" id="PTHR40465">
    <property type="entry name" value="CHROMOSOME 1, WHOLE GENOME SHOTGUN SEQUENCE"/>
    <property type="match status" value="1"/>
</dbReference>
<dbReference type="RefSeq" id="XP_012186023.1">
    <property type="nucleotide sequence ID" value="XM_012330633.1"/>
</dbReference>
<feature type="transmembrane region" description="Helical" evidence="1">
    <location>
        <begin position="12"/>
        <end position="35"/>
    </location>
</feature>
<dbReference type="HOGENOM" id="CLU_1475189_0_0_1"/>
<feature type="domain" description="DUF6534" evidence="2">
    <location>
        <begin position="106"/>
        <end position="169"/>
    </location>
</feature>
<organism evidence="3 4">
    <name type="scientific">Fibroporia radiculosa</name>
    <dbReference type="NCBI Taxonomy" id="599839"/>
    <lineage>
        <taxon>Eukaryota</taxon>
        <taxon>Fungi</taxon>
        <taxon>Dikarya</taxon>
        <taxon>Basidiomycota</taxon>
        <taxon>Agaricomycotina</taxon>
        <taxon>Agaricomycetes</taxon>
        <taxon>Polyporales</taxon>
        <taxon>Fibroporiaceae</taxon>
        <taxon>Fibroporia</taxon>
    </lineage>
</organism>
<dbReference type="EMBL" id="HE797478">
    <property type="protein sequence ID" value="CCM06740.1"/>
    <property type="molecule type" value="Genomic_DNA"/>
</dbReference>
<feature type="transmembrane region" description="Helical" evidence="1">
    <location>
        <begin position="95"/>
        <end position="120"/>
    </location>
</feature>
<keyword evidence="1" id="KW-0812">Transmembrane</keyword>
<dbReference type="InterPro" id="IPR045339">
    <property type="entry name" value="DUF6534"/>
</dbReference>
<feature type="transmembrane region" description="Helical" evidence="1">
    <location>
        <begin position="47"/>
        <end position="69"/>
    </location>
</feature>
<reference evidence="3 4" key="1">
    <citation type="journal article" date="2012" name="Appl. Environ. Microbiol.">
        <title>Short-read sequencing for genomic analysis of the brown rot fungus Fibroporia radiculosa.</title>
        <authorList>
            <person name="Tang J.D."/>
            <person name="Perkins A.D."/>
            <person name="Sonstegard T.S."/>
            <person name="Schroeder S.G."/>
            <person name="Burgess S.C."/>
            <person name="Diehl S.V."/>
        </authorList>
    </citation>
    <scope>NUCLEOTIDE SEQUENCE [LARGE SCALE GENOMIC DNA]</scope>
    <source>
        <strain evidence="3 4">TFFH 294</strain>
    </source>
</reference>
<keyword evidence="1" id="KW-1133">Transmembrane helix</keyword>
<keyword evidence="4" id="KW-1185">Reference proteome</keyword>
<evidence type="ECO:0000259" key="2">
    <source>
        <dbReference type="Pfam" id="PF20152"/>
    </source>
</evidence>
<dbReference type="Proteomes" id="UP000006352">
    <property type="component" value="Unassembled WGS sequence"/>
</dbReference>